<keyword evidence="3" id="KW-0614">Plasmid</keyword>
<evidence type="ECO:0000313" key="3">
    <source>
        <dbReference type="EMBL" id="AEG70753.1"/>
    </source>
</evidence>
<feature type="transmembrane region" description="Helical" evidence="2">
    <location>
        <begin position="150"/>
        <end position="172"/>
    </location>
</feature>
<dbReference type="EMBL" id="CP002820">
    <property type="protein sequence ID" value="AEG70753.1"/>
    <property type="molecule type" value="Genomic_DNA"/>
</dbReference>
<keyword evidence="2" id="KW-0472">Membrane</keyword>
<dbReference type="KEGG" id="rsn:RSPO_m00111"/>
<keyword evidence="2" id="KW-0812">Transmembrane</keyword>
<organism evidence="3 4">
    <name type="scientific">Ralstonia solanacearum (strain Po82)</name>
    <dbReference type="NCBI Taxonomy" id="1031711"/>
    <lineage>
        <taxon>Bacteria</taxon>
        <taxon>Pseudomonadati</taxon>
        <taxon>Pseudomonadota</taxon>
        <taxon>Betaproteobacteria</taxon>
        <taxon>Burkholderiales</taxon>
        <taxon>Burkholderiaceae</taxon>
        <taxon>Ralstonia</taxon>
        <taxon>Ralstonia solanacearum species complex</taxon>
    </lineage>
</organism>
<dbReference type="AlphaFoldDB" id="F6G789"/>
<reference evidence="3 4" key="1">
    <citation type="journal article" date="2011" name="J. Bacteriol.">
        <title>Complete genome sequence of the plant pathogen Ralstonia solanacearum strain Po82.</title>
        <authorList>
            <person name="Xu J."/>
            <person name="Zheng H.J."/>
            <person name="Liu L."/>
            <person name="Pan Z.C."/>
            <person name="Prior P."/>
            <person name="Tang B."/>
            <person name="Xu J.S."/>
            <person name="Zhang H."/>
            <person name="Tian Q."/>
            <person name="Zhang L.Q."/>
            <person name="Feng J."/>
        </authorList>
    </citation>
    <scope>NUCLEOTIDE SEQUENCE [LARGE SCALE GENOMIC DNA]</scope>
    <source>
        <strain evidence="4">Po82</strain>
    </source>
</reference>
<geneLocation type="plasmid" evidence="4"/>
<dbReference type="Proteomes" id="UP000007953">
    <property type="component" value="Plasmid megaplasmid"/>
</dbReference>
<keyword evidence="2" id="KW-1133">Transmembrane helix</keyword>
<proteinExistence type="predicted"/>
<sequence>MRTSKGRPCTNTTWRRNSRTASEMVKPFSASTRWACSFRSGSIRARTSVVFTSVANMGNLISRLVMGDTPSRSGIVATLPAHLQGVLLPKIAVLTDYVTSTPPDWRRFHVTRFARPAVLADRFAAAWAQPGLWGGRGSFIGRNGLAGHPVAFWTEVVGGCVLALLVAVSGWAH</sequence>
<accession>F6G789</accession>
<gene>
    <name evidence="3" type="ordered locus">RSPO_m00111</name>
</gene>
<name>F6G789_RALS8</name>
<evidence type="ECO:0000313" key="4">
    <source>
        <dbReference type="Proteomes" id="UP000007953"/>
    </source>
</evidence>
<dbReference type="HOGENOM" id="CLU_1546363_0_0_4"/>
<evidence type="ECO:0000256" key="2">
    <source>
        <dbReference type="SAM" id="Phobius"/>
    </source>
</evidence>
<feature type="region of interest" description="Disordered" evidence="1">
    <location>
        <begin position="1"/>
        <end position="20"/>
    </location>
</feature>
<protein>
    <submittedName>
        <fullName evidence="3">Uncharacterized protein</fullName>
    </submittedName>
</protein>
<evidence type="ECO:0000256" key="1">
    <source>
        <dbReference type="SAM" id="MobiDB-lite"/>
    </source>
</evidence>